<organism evidence="9 10">
    <name type="scientific">Luteococcus sanguinis</name>
    <dbReference type="NCBI Taxonomy" id="174038"/>
    <lineage>
        <taxon>Bacteria</taxon>
        <taxon>Bacillati</taxon>
        <taxon>Actinomycetota</taxon>
        <taxon>Actinomycetes</taxon>
        <taxon>Propionibacteriales</taxon>
        <taxon>Propionibacteriaceae</taxon>
        <taxon>Luteococcus</taxon>
    </lineage>
</organism>
<proteinExistence type="inferred from homology"/>
<dbReference type="Gene3D" id="3.30.70.240">
    <property type="match status" value="1"/>
</dbReference>
<dbReference type="PRINTS" id="PR00315">
    <property type="entry name" value="ELONGATNFCT"/>
</dbReference>
<feature type="binding site" evidence="7">
    <location>
        <begin position="24"/>
        <end position="29"/>
    </location>
    <ligand>
        <name>GTP</name>
        <dbReference type="ChEBI" id="CHEBI:37565"/>
    </ligand>
</feature>
<dbReference type="InterPro" id="IPR000795">
    <property type="entry name" value="T_Tr_GTP-bd_dom"/>
</dbReference>
<reference evidence="10" key="1">
    <citation type="journal article" date="2019" name="Int. J. Syst. Evol. Microbiol.">
        <title>The Global Catalogue of Microorganisms (GCM) 10K type strain sequencing project: providing services to taxonomists for standard genome sequencing and annotation.</title>
        <authorList>
            <consortium name="The Broad Institute Genomics Platform"/>
            <consortium name="The Broad Institute Genome Sequencing Center for Infectious Disease"/>
            <person name="Wu L."/>
            <person name="Ma J."/>
        </authorList>
    </citation>
    <scope>NUCLEOTIDE SEQUENCE [LARGE SCALE GENOMIC DNA]</scope>
    <source>
        <strain evidence="10">CGMCC 1.15277</strain>
    </source>
</reference>
<dbReference type="Pfam" id="PF00009">
    <property type="entry name" value="GTP_EFTU"/>
    <property type="match status" value="1"/>
</dbReference>
<dbReference type="InterPro" id="IPR000640">
    <property type="entry name" value="EFG_V-like"/>
</dbReference>
<dbReference type="PANTHER" id="PTHR43512">
    <property type="entry name" value="TRANSLATION FACTOR GUF1-RELATED"/>
    <property type="match status" value="1"/>
</dbReference>
<dbReference type="GO" id="GO:0003746">
    <property type="term" value="F:translation elongation factor activity"/>
    <property type="evidence" value="ECO:0007669"/>
    <property type="project" value="UniProtKB-KW"/>
</dbReference>
<comment type="subcellular location">
    <subcellularLocation>
        <location evidence="7">Cell membrane</location>
        <topology evidence="7">Peripheral membrane protein</topology>
        <orientation evidence="7">Cytoplasmic side</orientation>
    </subcellularLocation>
</comment>
<dbReference type="InterPro" id="IPR013842">
    <property type="entry name" value="LepA_CTD"/>
</dbReference>
<dbReference type="Gene3D" id="2.40.30.10">
    <property type="entry name" value="Translation factors"/>
    <property type="match status" value="1"/>
</dbReference>
<protein>
    <recommendedName>
        <fullName evidence="7">Elongation factor 4</fullName>
        <shortName evidence="7">EF-4</shortName>
        <ecNumber evidence="7">3.6.5.n1</ecNumber>
    </recommendedName>
    <alternativeName>
        <fullName evidence="7">Ribosomal back-translocase LepA</fullName>
    </alternativeName>
</protein>
<keyword evidence="7" id="KW-1003">Cell membrane</keyword>
<dbReference type="SUPFAM" id="SSF52540">
    <property type="entry name" value="P-loop containing nucleoside triphosphate hydrolases"/>
    <property type="match status" value="1"/>
</dbReference>
<dbReference type="InterPro" id="IPR005225">
    <property type="entry name" value="Small_GTP-bd"/>
</dbReference>
<dbReference type="InterPro" id="IPR027417">
    <property type="entry name" value="P-loop_NTPase"/>
</dbReference>
<comment type="function">
    <text evidence="7">Required for accurate and efficient protein synthesis under certain stress conditions. May act as a fidelity factor of the translation reaction, by catalyzing a one-codon backward translocation of tRNAs on improperly translocated ribosomes. Back-translocation proceeds from a post-translocation (POST) complex to a pre-translocation (PRE) complex, thus giving elongation factor G a second chance to translocate the tRNAs correctly. Binds to ribosomes in a GTP-dependent manner.</text>
</comment>
<dbReference type="InterPro" id="IPR035647">
    <property type="entry name" value="EFG_III/V"/>
</dbReference>
<dbReference type="Proteomes" id="UP001596266">
    <property type="component" value="Unassembled WGS sequence"/>
</dbReference>
<keyword evidence="6 7" id="KW-0472">Membrane</keyword>
<dbReference type="NCBIfam" id="TIGR00231">
    <property type="entry name" value="small_GTP"/>
    <property type="match status" value="1"/>
</dbReference>
<evidence type="ECO:0000259" key="8">
    <source>
        <dbReference type="PROSITE" id="PS51722"/>
    </source>
</evidence>
<dbReference type="Gene3D" id="3.30.70.870">
    <property type="entry name" value="Elongation Factor G (Translational Gtpase), domain 3"/>
    <property type="match status" value="1"/>
</dbReference>
<dbReference type="CDD" id="cd01890">
    <property type="entry name" value="LepA"/>
    <property type="match status" value="1"/>
</dbReference>
<feature type="binding site" evidence="7">
    <location>
        <begin position="140"/>
        <end position="143"/>
    </location>
    <ligand>
        <name>GTP</name>
        <dbReference type="ChEBI" id="CHEBI:37565"/>
    </ligand>
</feature>
<dbReference type="SUPFAM" id="SSF54980">
    <property type="entry name" value="EF-G C-terminal domain-like"/>
    <property type="match status" value="2"/>
</dbReference>
<dbReference type="HAMAP" id="MF_00071">
    <property type="entry name" value="LepA"/>
    <property type="match status" value="1"/>
</dbReference>
<evidence type="ECO:0000313" key="10">
    <source>
        <dbReference type="Proteomes" id="UP001596266"/>
    </source>
</evidence>
<evidence type="ECO:0000256" key="5">
    <source>
        <dbReference type="ARBA" id="ARBA00023134"/>
    </source>
</evidence>
<dbReference type="PANTHER" id="PTHR43512:SF4">
    <property type="entry name" value="TRANSLATION FACTOR GUF1 HOMOLOG, CHLOROPLASTIC"/>
    <property type="match status" value="1"/>
</dbReference>
<evidence type="ECO:0000256" key="4">
    <source>
        <dbReference type="ARBA" id="ARBA00022917"/>
    </source>
</evidence>
<dbReference type="RefSeq" id="WP_343884684.1">
    <property type="nucleotide sequence ID" value="NZ_BAAAKI010000003.1"/>
</dbReference>
<dbReference type="Pfam" id="PF06421">
    <property type="entry name" value="LepA_C"/>
    <property type="match status" value="1"/>
</dbReference>
<dbReference type="CDD" id="cd16260">
    <property type="entry name" value="EF4_III"/>
    <property type="match status" value="1"/>
</dbReference>
<evidence type="ECO:0000256" key="1">
    <source>
        <dbReference type="ARBA" id="ARBA00005454"/>
    </source>
</evidence>
<keyword evidence="9" id="KW-0251">Elongation factor</keyword>
<feature type="domain" description="Tr-type G" evidence="8">
    <location>
        <begin position="12"/>
        <end position="193"/>
    </location>
</feature>
<keyword evidence="4 7" id="KW-0648">Protein biosynthesis</keyword>
<evidence type="ECO:0000256" key="2">
    <source>
        <dbReference type="ARBA" id="ARBA00022741"/>
    </source>
</evidence>
<evidence type="ECO:0000256" key="7">
    <source>
        <dbReference type="HAMAP-Rule" id="MF_00071"/>
    </source>
</evidence>
<dbReference type="SUPFAM" id="SSF50447">
    <property type="entry name" value="Translation proteins"/>
    <property type="match status" value="1"/>
</dbReference>
<dbReference type="CDD" id="cd03699">
    <property type="entry name" value="EF4_II"/>
    <property type="match status" value="1"/>
</dbReference>
<dbReference type="Gene3D" id="3.30.70.2570">
    <property type="entry name" value="Elongation factor 4, C-terminal domain"/>
    <property type="match status" value="1"/>
</dbReference>
<dbReference type="EMBL" id="JBHSUA010000018">
    <property type="protein sequence ID" value="MFC6397123.1"/>
    <property type="molecule type" value="Genomic_DNA"/>
</dbReference>
<dbReference type="SMART" id="SM00838">
    <property type="entry name" value="EFG_C"/>
    <property type="match status" value="1"/>
</dbReference>
<comment type="catalytic activity">
    <reaction evidence="7">
        <text>GTP + H2O = GDP + phosphate + H(+)</text>
        <dbReference type="Rhea" id="RHEA:19669"/>
        <dbReference type="ChEBI" id="CHEBI:15377"/>
        <dbReference type="ChEBI" id="CHEBI:15378"/>
        <dbReference type="ChEBI" id="CHEBI:37565"/>
        <dbReference type="ChEBI" id="CHEBI:43474"/>
        <dbReference type="ChEBI" id="CHEBI:58189"/>
        <dbReference type="EC" id="3.6.5.n1"/>
    </reaction>
</comment>
<gene>
    <name evidence="7 9" type="primary">lepA</name>
    <name evidence="9" type="ORF">ACFP57_09050</name>
</gene>
<evidence type="ECO:0000256" key="3">
    <source>
        <dbReference type="ARBA" id="ARBA00022801"/>
    </source>
</evidence>
<dbReference type="PROSITE" id="PS51722">
    <property type="entry name" value="G_TR_2"/>
    <property type="match status" value="1"/>
</dbReference>
<keyword evidence="5 7" id="KW-0342">GTP-binding</keyword>
<dbReference type="InterPro" id="IPR006297">
    <property type="entry name" value="EF-4"/>
</dbReference>
<dbReference type="GO" id="GO:0016787">
    <property type="term" value="F:hydrolase activity"/>
    <property type="evidence" value="ECO:0007669"/>
    <property type="project" value="UniProtKB-KW"/>
</dbReference>
<sequence>MSAPQPGSTAPGIIRNFCIIAHIDHGKSTLADRMLQLTEVVDPRAMRAQYLDRMDIERERGITIKSQAVRMPWTVDGEVHVLNMIDTPGHVDFTYEVSRSLAACEGAVLLVDAAQGIEAQTLANLYLAMENDLTIIPVLNKIDLPGAQPEKYAAELAGLVGCDPEDVLRVSAKTGEGVPGLLDQIVAQIPAPVGDATAPARALIFDSVYDTYRGVVTYIRVVDGEINHREKILMMSTRATHEVLEVGVISPEPIRSGALGVGEVGYLITGVKDVRQSRVGDTVTTSLRPAQQDLGGYRHPNPMVFAGLYPIDGNDFPELREALEKLQLNDAALTYEPETSGALGFGFRVGFLGLLHMEIVRERLEREFNLDLISTAPNVVYRVVMDDGKEFIVTNPSEFPEGKVDKVYEPVAKATILTPTEYIGTIMELCQTKRGIQTGMDYLSEDRVEIRYVLPMGEIVFDFFDALKSRTKGYASLDYDVAGEEAADLVKVDILLHGEPVDAFSAIVHKDKAYAYGVAMAAKLRELIPRQQFEVPIQAAIGSRVIARETIRAIRKDVLAKCYGGDISRKRKLLEKQKEGKKRMKMVGRVEVPQEAFVAALQTGEGGKDKEGKGGK</sequence>
<dbReference type="PROSITE" id="PS00301">
    <property type="entry name" value="G_TR_1"/>
    <property type="match status" value="1"/>
</dbReference>
<dbReference type="EC" id="3.6.5.n1" evidence="7"/>
<comment type="caution">
    <text evidence="9">The sequence shown here is derived from an EMBL/GenBank/DDBJ whole genome shotgun (WGS) entry which is preliminary data.</text>
</comment>
<dbReference type="Pfam" id="PF00679">
    <property type="entry name" value="EFG_C"/>
    <property type="match status" value="1"/>
</dbReference>
<dbReference type="InterPro" id="IPR035654">
    <property type="entry name" value="LepA_IV"/>
</dbReference>
<dbReference type="NCBIfam" id="TIGR01393">
    <property type="entry name" value="lepA"/>
    <property type="match status" value="1"/>
</dbReference>
<accession>A0ABW1X252</accession>
<evidence type="ECO:0000313" key="9">
    <source>
        <dbReference type="EMBL" id="MFC6397123.1"/>
    </source>
</evidence>
<evidence type="ECO:0000256" key="6">
    <source>
        <dbReference type="ARBA" id="ARBA00023136"/>
    </source>
</evidence>
<dbReference type="InterPro" id="IPR031157">
    <property type="entry name" value="G_TR_CS"/>
</dbReference>
<keyword evidence="2 7" id="KW-0547">Nucleotide-binding</keyword>
<dbReference type="InterPro" id="IPR009000">
    <property type="entry name" value="Transl_B-barrel_sf"/>
</dbReference>
<dbReference type="Gene3D" id="3.40.50.300">
    <property type="entry name" value="P-loop containing nucleotide triphosphate hydrolases"/>
    <property type="match status" value="1"/>
</dbReference>
<dbReference type="InterPro" id="IPR038363">
    <property type="entry name" value="LepA_C_sf"/>
</dbReference>
<keyword evidence="10" id="KW-1185">Reference proteome</keyword>
<keyword evidence="3 7" id="KW-0378">Hydrolase</keyword>
<comment type="similarity">
    <text evidence="1 7">Belongs to the TRAFAC class translation factor GTPase superfamily. Classic translation factor GTPase family. LepA subfamily.</text>
</comment>
<dbReference type="CDD" id="cd03709">
    <property type="entry name" value="lepA_C"/>
    <property type="match status" value="1"/>
</dbReference>
<name>A0ABW1X252_9ACTN</name>